<feature type="disulfide bond" evidence="1">
    <location>
        <begin position="407"/>
        <end position="416"/>
    </location>
</feature>
<evidence type="ECO:0000313" key="5">
    <source>
        <dbReference type="Proteomes" id="UP000515202"/>
    </source>
</evidence>
<dbReference type="RefSeq" id="XP_011374746.1">
    <property type="nucleotide sequence ID" value="XM_011376444.2"/>
</dbReference>
<dbReference type="CDD" id="cd00055">
    <property type="entry name" value="EGF_Lam"/>
    <property type="match status" value="1"/>
</dbReference>
<feature type="signal peptide" evidence="3">
    <location>
        <begin position="1"/>
        <end position="24"/>
    </location>
</feature>
<evidence type="ECO:0000259" key="4">
    <source>
        <dbReference type="PROSITE" id="PS50026"/>
    </source>
</evidence>
<sequence length="553" mass="59404">MAASMGCWLLFFLSLLSFFWEASGGFGWGPSLDDDLLLPYSGMRARSARDCARVRTGSLEHESWPPSPATPGTRGPAVRTFVSHFADRAVTGHLTRAAEPLRTFSVLEPGGPGGCASRRRATVEETVRAAGCSVAQNGGFFRMDTGECLGNVVSDGQRVSSAGGLQNAQFGIRRDGTLVTGYLTEEEVLDTKNPFVQLLSGVVWLIRNGSVYINESQAAECEETQETGSFSKFVNVISARTAVGHDRKGQLVLFHADGQTEQRGVNLWEMAEFLLKQDVVNAINLDGGGSATFVLNGTLSSYPSDHCQDNMWRCPRSVSTVVCVHEPRCQPPDCSGHGTCVEGHCQCTGHFWRGAACNELDCGPSNCSQHGLCTETCSNGSFGEDCAKKCQCQNGAACDPAQGTCTCPPGFTGDTCVQECPLGWHGPGCQKPCECEHQCPCDPQTGSCNLTWAPTLNSILSQAKQCLPPSEVTLQTGELSLLTGTTWLALTLALVFLLLISTVVNVSLLLGSRAERSRHLDGAYVYHPLQEMNGELLATEKEQSGDIHNPFKD</sequence>
<dbReference type="InterPro" id="IPR018711">
    <property type="entry name" value="NAGPA"/>
</dbReference>
<comment type="caution">
    <text evidence="1">Lacks conserved residue(s) required for the propagation of feature annotation.</text>
</comment>
<organism evidence="5 6">
    <name type="scientific">Pteropus vampyrus</name>
    <name type="common">Large flying fox</name>
    <dbReference type="NCBI Taxonomy" id="132908"/>
    <lineage>
        <taxon>Eukaryota</taxon>
        <taxon>Metazoa</taxon>
        <taxon>Chordata</taxon>
        <taxon>Craniata</taxon>
        <taxon>Vertebrata</taxon>
        <taxon>Euteleostomi</taxon>
        <taxon>Mammalia</taxon>
        <taxon>Eutheria</taxon>
        <taxon>Laurasiatheria</taxon>
        <taxon>Chiroptera</taxon>
        <taxon>Yinpterochiroptera</taxon>
        <taxon>Pteropodoidea</taxon>
        <taxon>Pteropodidae</taxon>
        <taxon>Pteropodinae</taxon>
        <taxon>Pteropus</taxon>
    </lineage>
</organism>
<dbReference type="CTD" id="51172"/>
<protein>
    <submittedName>
        <fullName evidence="6">N-acetylglucosamine-1-phosphodiester alpha-N-acetylglucosaminidase isoform X2</fullName>
    </submittedName>
</protein>
<dbReference type="PANTHER" id="PTHR40446">
    <property type="entry name" value="N-ACETYLGLUCOSAMINE-1-PHOSPHODIESTER ALPHA-N-ACETYLGLUCOSAMINIDASE"/>
    <property type="match status" value="1"/>
</dbReference>
<keyword evidence="2" id="KW-0812">Transmembrane</keyword>
<dbReference type="InterPro" id="IPR002049">
    <property type="entry name" value="LE_dom"/>
</dbReference>
<gene>
    <name evidence="6" type="primary">NAGPA</name>
</gene>
<dbReference type="SMART" id="SM00181">
    <property type="entry name" value="EGF"/>
    <property type="match status" value="2"/>
</dbReference>
<dbReference type="GeneID" id="105303076"/>
<reference evidence="6" key="1">
    <citation type="submission" date="2025-08" db="UniProtKB">
        <authorList>
            <consortium name="RefSeq"/>
        </authorList>
    </citation>
    <scope>IDENTIFICATION</scope>
    <source>
        <tissue evidence="6">Kidney</tissue>
    </source>
</reference>
<keyword evidence="3" id="KW-0732">Signal</keyword>
<dbReference type="PROSITE" id="PS50026">
    <property type="entry name" value="EGF_3"/>
    <property type="match status" value="1"/>
</dbReference>
<accession>A0A6P3R3U5</accession>
<feature type="domain" description="EGF-like" evidence="4">
    <location>
        <begin position="382"/>
        <end position="417"/>
    </location>
</feature>
<feature type="transmembrane region" description="Helical" evidence="2">
    <location>
        <begin position="487"/>
        <end position="510"/>
    </location>
</feature>
<name>A0A6P3R3U5_PTEVA</name>
<keyword evidence="5" id="KW-1185">Reference proteome</keyword>
<dbReference type="PANTHER" id="PTHR40446:SF2">
    <property type="entry name" value="N-ACETYLGLUCOSAMINE-1-PHOSPHODIESTER ALPHA-N-ACETYLGLUCOSAMINIDASE"/>
    <property type="match status" value="1"/>
</dbReference>
<evidence type="ECO:0000313" key="6">
    <source>
        <dbReference type="RefSeq" id="XP_011374746.1"/>
    </source>
</evidence>
<dbReference type="Proteomes" id="UP000515202">
    <property type="component" value="Unplaced"/>
</dbReference>
<keyword evidence="1" id="KW-1015">Disulfide bond</keyword>
<evidence type="ECO:0000256" key="2">
    <source>
        <dbReference type="SAM" id="Phobius"/>
    </source>
</evidence>
<proteinExistence type="predicted"/>
<keyword evidence="2" id="KW-0472">Membrane</keyword>
<dbReference type="Gene3D" id="2.170.300.10">
    <property type="entry name" value="Tie2 ligand-binding domain superfamily"/>
    <property type="match status" value="1"/>
</dbReference>
<evidence type="ECO:0000256" key="1">
    <source>
        <dbReference type="PROSITE-ProRule" id="PRU00076"/>
    </source>
</evidence>
<evidence type="ECO:0000256" key="3">
    <source>
        <dbReference type="SAM" id="SignalP"/>
    </source>
</evidence>
<dbReference type="OrthoDB" id="192253at2759"/>
<keyword evidence="2" id="KW-1133">Transmembrane helix</keyword>
<dbReference type="GO" id="GO:0033299">
    <property type="term" value="P:secretion of lysosomal enzymes"/>
    <property type="evidence" value="ECO:0007669"/>
    <property type="project" value="TreeGrafter"/>
</dbReference>
<dbReference type="InterPro" id="IPR000742">
    <property type="entry name" value="EGF"/>
</dbReference>
<dbReference type="AlphaFoldDB" id="A0A6P3R3U5"/>
<feature type="chain" id="PRO_5027641249" evidence="3">
    <location>
        <begin position="25"/>
        <end position="553"/>
    </location>
</feature>
<dbReference type="PROSITE" id="PS00022">
    <property type="entry name" value="EGF_1"/>
    <property type="match status" value="1"/>
</dbReference>
<dbReference type="Pfam" id="PF09992">
    <property type="entry name" value="NAGPA"/>
    <property type="match status" value="1"/>
</dbReference>
<keyword evidence="1" id="KW-0245">EGF-like domain</keyword>